<feature type="compositionally biased region" description="Polar residues" evidence="1">
    <location>
        <begin position="123"/>
        <end position="133"/>
    </location>
</feature>
<dbReference type="EMBL" id="JXJN01021156">
    <property type="status" value="NOT_ANNOTATED_CDS"/>
    <property type="molecule type" value="Genomic_DNA"/>
</dbReference>
<organism evidence="3 4">
    <name type="scientific">Glossina palpalis gambiensis</name>
    <dbReference type="NCBI Taxonomy" id="67801"/>
    <lineage>
        <taxon>Eukaryota</taxon>
        <taxon>Metazoa</taxon>
        <taxon>Ecdysozoa</taxon>
        <taxon>Arthropoda</taxon>
        <taxon>Hexapoda</taxon>
        <taxon>Insecta</taxon>
        <taxon>Pterygota</taxon>
        <taxon>Neoptera</taxon>
        <taxon>Endopterygota</taxon>
        <taxon>Diptera</taxon>
        <taxon>Brachycera</taxon>
        <taxon>Muscomorpha</taxon>
        <taxon>Hippoboscoidea</taxon>
        <taxon>Glossinidae</taxon>
        <taxon>Glossina</taxon>
    </lineage>
</organism>
<feature type="region of interest" description="Disordered" evidence="1">
    <location>
        <begin position="108"/>
        <end position="133"/>
    </location>
</feature>
<dbReference type="AlphaFoldDB" id="A0A1B0BV83"/>
<feature type="transmembrane region" description="Helical" evidence="2">
    <location>
        <begin position="74"/>
        <end position="103"/>
    </location>
</feature>
<dbReference type="EnsemblMetazoa" id="GPPI041511-RA">
    <property type="protein sequence ID" value="GPPI041511-PA"/>
    <property type="gene ID" value="GPPI041511"/>
</dbReference>
<sequence>MHREHRAKRYKNLNIQTTQKSRLYPDYCQILQCIALALVDSCFQLPRKFGEKVVADDDLMIENKTRTFLQELRFVNMLGLLTIVVYTRFQLFIPIFAAVGFVIDGTDGGTDEQTTKKDKVSDQRNGSFDSYQR</sequence>
<evidence type="ECO:0000256" key="2">
    <source>
        <dbReference type="SAM" id="Phobius"/>
    </source>
</evidence>
<proteinExistence type="predicted"/>
<dbReference type="EMBL" id="JXJN01021157">
    <property type="status" value="NOT_ANNOTATED_CDS"/>
    <property type="molecule type" value="Genomic_DNA"/>
</dbReference>
<reference evidence="3" key="2">
    <citation type="submission" date="2020-05" db="UniProtKB">
        <authorList>
            <consortium name="EnsemblMetazoa"/>
        </authorList>
    </citation>
    <scope>IDENTIFICATION</scope>
    <source>
        <strain evidence="3">IAEA</strain>
    </source>
</reference>
<keyword evidence="2" id="KW-1133">Transmembrane helix</keyword>
<dbReference type="EMBL" id="JXJN01021155">
    <property type="status" value="NOT_ANNOTATED_CDS"/>
    <property type="molecule type" value="Genomic_DNA"/>
</dbReference>
<keyword evidence="4" id="KW-1185">Reference proteome</keyword>
<protein>
    <submittedName>
        <fullName evidence="3">Uncharacterized protein</fullName>
    </submittedName>
</protein>
<dbReference type="VEuPathDB" id="VectorBase:GPPI041511"/>
<accession>A0A1B0BV83</accession>
<name>A0A1B0BV83_9MUSC</name>
<evidence type="ECO:0000313" key="3">
    <source>
        <dbReference type="EnsemblMetazoa" id="GPPI041511-PA"/>
    </source>
</evidence>
<dbReference type="EMBL" id="JXJN01021154">
    <property type="status" value="NOT_ANNOTATED_CDS"/>
    <property type="molecule type" value="Genomic_DNA"/>
</dbReference>
<keyword evidence="2" id="KW-0812">Transmembrane</keyword>
<evidence type="ECO:0000256" key="1">
    <source>
        <dbReference type="SAM" id="MobiDB-lite"/>
    </source>
</evidence>
<dbReference type="Proteomes" id="UP000092460">
    <property type="component" value="Unassembled WGS sequence"/>
</dbReference>
<feature type="compositionally biased region" description="Basic and acidic residues" evidence="1">
    <location>
        <begin position="113"/>
        <end position="122"/>
    </location>
</feature>
<evidence type="ECO:0000313" key="4">
    <source>
        <dbReference type="Proteomes" id="UP000092460"/>
    </source>
</evidence>
<reference evidence="4" key="1">
    <citation type="submission" date="2015-01" db="EMBL/GenBank/DDBJ databases">
        <authorList>
            <person name="Aksoy S."/>
            <person name="Warren W."/>
            <person name="Wilson R.K."/>
        </authorList>
    </citation>
    <scope>NUCLEOTIDE SEQUENCE [LARGE SCALE GENOMIC DNA]</scope>
    <source>
        <strain evidence="4">IAEA</strain>
    </source>
</reference>
<keyword evidence="2" id="KW-0472">Membrane</keyword>